<dbReference type="PANTHER" id="PTHR48081:SF8">
    <property type="entry name" value="ALPHA_BETA HYDROLASE FOLD-3 DOMAIN-CONTAINING PROTEIN-RELATED"/>
    <property type="match status" value="1"/>
</dbReference>
<reference evidence="5 6" key="1">
    <citation type="submission" date="2019-03" db="EMBL/GenBank/DDBJ databases">
        <title>Complete Genome Sequence of Paraburkholderia dipogonis ICMP 19430T, a Nitrogen-fixing Symbiont of the South African Invasive Legume Dipogon lignosus in New Zealand.</title>
        <authorList>
            <person name="De Meyer S.E."/>
        </authorList>
    </citation>
    <scope>NUCLEOTIDE SEQUENCE [LARGE SCALE GENOMIC DNA]</scope>
    <source>
        <strain evidence="5 6">ICMP 19430</strain>
    </source>
</reference>
<dbReference type="InterPro" id="IPR033140">
    <property type="entry name" value="Lipase_GDXG_put_SER_AS"/>
</dbReference>
<dbReference type="SUPFAM" id="SSF53474">
    <property type="entry name" value="alpha/beta-Hydrolases"/>
    <property type="match status" value="1"/>
</dbReference>
<evidence type="ECO:0000256" key="1">
    <source>
        <dbReference type="ARBA" id="ARBA00010515"/>
    </source>
</evidence>
<evidence type="ECO:0000256" key="2">
    <source>
        <dbReference type="ARBA" id="ARBA00022801"/>
    </source>
</evidence>
<accession>A0A4Y8MTI2</accession>
<dbReference type="GeneID" id="97303507"/>
<evidence type="ECO:0000313" key="5">
    <source>
        <dbReference type="EMBL" id="TFE40846.1"/>
    </source>
</evidence>
<name>A0A4Y8MTI2_9BURK</name>
<dbReference type="PROSITE" id="PS01174">
    <property type="entry name" value="LIPASE_GDXG_SER"/>
    <property type="match status" value="1"/>
</dbReference>
<evidence type="ECO:0000313" key="6">
    <source>
        <dbReference type="Proteomes" id="UP000297385"/>
    </source>
</evidence>
<dbReference type="GO" id="GO:0016787">
    <property type="term" value="F:hydrolase activity"/>
    <property type="evidence" value="ECO:0007669"/>
    <property type="project" value="UniProtKB-KW"/>
</dbReference>
<keyword evidence="2 5" id="KW-0378">Hydrolase</keyword>
<protein>
    <submittedName>
        <fullName evidence="5">Alpha/beta hydrolase</fullName>
    </submittedName>
</protein>
<feature type="domain" description="Alpha/beta hydrolase fold-3" evidence="4">
    <location>
        <begin position="87"/>
        <end position="291"/>
    </location>
</feature>
<sequence length="323" mass="34036">MALDPQAQAVLAAFADMPALDFTQLSAPAYRAMIAAGGAFAPGDKVAVEEDLLIPTANGSIAARLYRPLQAAANGGVDRDVLLPLTVFFHGGGFVACGLDTHANLCRCLAQRAQTVVLSVDYRLAPEARFPAAAHDALDAVRWAAANAADLRVRAGTLAVAGDSAGGNLAAVAAQQLRHSGVNIAHQLLLYPVVDCATEHPSYESMGIGYFLGADQMRWFKDQYFDNGADRANSLASPLAAADLSGVASATIISAEYDPLRDEAEHYAQRLAQAGVLTTHMRWPGQMHGFASLLGVLDAADHAITAAARALYYALHVEPFVLR</sequence>
<dbReference type="InterPro" id="IPR013094">
    <property type="entry name" value="AB_hydrolase_3"/>
</dbReference>
<evidence type="ECO:0000256" key="3">
    <source>
        <dbReference type="PROSITE-ProRule" id="PRU10038"/>
    </source>
</evidence>
<feature type="active site" evidence="3">
    <location>
        <position position="164"/>
    </location>
</feature>
<dbReference type="InterPro" id="IPR029058">
    <property type="entry name" value="AB_hydrolase_fold"/>
</dbReference>
<dbReference type="RefSeq" id="WP_134463339.1">
    <property type="nucleotide sequence ID" value="NZ_JBHMFL010000132.1"/>
</dbReference>
<dbReference type="EMBL" id="SNVI01000002">
    <property type="protein sequence ID" value="TFE40846.1"/>
    <property type="molecule type" value="Genomic_DNA"/>
</dbReference>
<dbReference type="InterPro" id="IPR050300">
    <property type="entry name" value="GDXG_lipolytic_enzyme"/>
</dbReference>
<organism evidence="5 6">
    <name type="scientific">Paraburkholderia dipogonis</name>
    <dbReference type="NCBI Taxonomy" id="1211383"/>
    <lineage>
        <taxon>Bacteria</taxon>
        <taxon>Pseudomonadati</taxon>
        <taxon>Pseudomonadota</taxon>
        <taxon>Betaproteobacteria</taxon>
        <taxon>Burkholderiales</taxon>
        <taxon>Burkholderiaceae</taxon>
        <taxon>Paraburkholderia</taxon>
    </lineage>
</organism>
<evidence type="ECO:0000259" key="4">
    <source>
        <dbReference type="Pfam" id="PF07859"/>
    </source>
</evidence>
<dbReference type="Proteomes" id="UP000297385">
    <property type="component" value="Unassembled WGS sequence"/>
</dbReference>
<dbReference type="Gene3D" id="3.40.50.1820">
    <property type="entry name" value="alpha/beta hydrolase"/>
    <property type="match status" value="1"/>
</dbReference>
<gene>
    <name evidence="5" type="ORF">E2553_29495</name>
</gene>
<comment type="similarity">
    <text evidence="1">Belongs to the 'GDXG' lipolytic enzyme family.</text>
</comment>
<proteinExistence type="inferred from homology"/>
<dbReference type="Pfam" id="PF07859">
    <property type="entry name" value="Abhydrolase_3"/>
    <property type="match status" value="1"/>
</dbReference>
<dbReference type="PANTHER" id="PTHR48081">
    <property type="entry name" value="AB HYDROLASE SUPERFAMILY PROTEIN C4A8.06C"/>
    <property type="match status" value="1"/>
</dbReference>
<comment type="caution">
    <text evidence="5">The sequence shown here is derived from an EMBL/GenBank/DDBJ whole genome shotgun (WGS) entry which is preliminary data.</text>
</comment>
<dbReference type="AlphaFoldDB" id="A0A4Y8MTI2"/>